<dbReference type="RefSeq" id="WP_270057826.1">
    <property type="nucleotide sequence ID" value="NZ_CP115149.1"/>
</dbReference>
<keyword evidence="3" id="KW-0670">Pyruvate</keyword>
<protein>
    <submittedName>
        <fullName evidence="3">Pyruvate, phosphate dikinase</fullName>
        <ecNumber evidence="3">2.7.9.1</ecNumber>
    </submittedName>
</protein>
<dbReference type="SUPFAM" id="SSF56059">
    <property type="entry name" value="Glutathione synthetase ATP-binding domain-like"/>
    <property type="match status" value="1"/>
</dbReference>
<accession>A0ABY7M9T8</accession>
<reference evidence="3 4" key="1">
    <citation type="journal article" date="2023" name="ISME J.">
        <title>Thermophilic Dehalococcoidia with unusual traits shed light on an unexpected past.</title>
        <authorList>
            <person name="Palmer M."/>
            <person name="Covington J.K."/>
            <person name="Zhou E.M."/>
            <person name="Thomas S.C."/>
            <person name="Habib N."/>
            <person name="Seymour C.O."/>
            <person name="Lai D."/>
            <person name="Johnston J."/>
            <person name="Hashimi A."/>
            <person name="Jiao J.Y."/>
            <person name="Muok A.R."/>
            <person name="Liu L."/>
            <person name="Xian W.D."/>
            <person name="Zhi X.Y."/>
            <person name="Li M.M."/>
            <person name="Silva L.P."/>
            <person name="Bowen B.P."/>
            <person name="Louie K."/>
            <person name="Briegel A."/>
            <person name="Pett-Ridge J."/>
            <person name="Weber P.K."/>
            <person name="Tocheva E.I."/>
            <person name="Woyke T."/>
            <person name="Northen T.R."/>
            <person name="Mayali X."/>
            <person name="Li W.J."/>
            <person name="Hedlund B.P."/>
        </authorList>
    </citation>
    <scope>NUCLEOTIDE SEQUENCE [LARGE SCALE GENOMIC DNA]</scope>
    <source>
        <strain evidence="3 4">YIM 72310</strain>
    </source>
</reference>
<dbReference type="Pfam" id="PF01326">
    <property type="entry name" value="PPDK_N"/>
    <property type="match status" value="1"/>
</dbReference>
<dbReference type="NCBIfam" id="NF004531">
    <property type="entry name" value="PRK05878.1"/>
    <property type="match status" value="1"/>
</dbReference>
<dbReference type="InterPro" id="IPR010121">
    <property type="entry name" value="Pyruvate_phosphate_dikinase"/>
</dbReference>
<dbReference type="InterPro" id="IPR008279">
    <property type="entry name" value="PEP-util_enz_mobile_dom"/>
</dbReference>
<dbReference type="Gene3D" id="1.10.189.10">
    <property type="entry name" value="Pyruvate Phosphate Dikinase, domain 2"/>
    <property type="match status" value="1"/>
</dbReference>
<dbReference type="Gene3D" id="1.20.80.30">
    <property type="match status" value="1"/>
</dbReference>
<dbReference type="InterPro" id="IPR013815">
    <property type="entry name" value="ATP_grasp_subdomain_1"/>
</dbReference>
<dbReference type="EC" id="2.7.9.1" evidence="3"/>
<dbReference type="Gene3D" id="3.30.470.20">
    <property type="entry name" value="ATP-grasp fold, B domain"/>
    <property type="match status" value="1"/>
</dbReference>
<keyword evidence="4" id="KW-1185">Reference proteome</keyword>
<proteinExistence type="predicted"/>
<dbReference type="EMBL" id="CP115149">
    <property type="protein sequence ID" value="WBL37313.1"/>
    <property type="molecule type" value="Genomic_DNA"/>
</dbReference>
<dbReference type="PANTHER" id="PTHR22931">
    <property type="entry name" value="PHOSPHOENOLPYRUVATE DIKINASE-RELATED"/>
    <property type="match status" value="1"/>
</dbReference>
<evidence type="ECO:0000313" key="4">
    <source>
        <dbReference type="Proteomes" id="UP001212803"/>
    </source>
</evidence>
<name>A0ABY7M9T8_9CHLR</name>
<dbReference type="Gene3D" id="3.30.1490.20">
    <property type="entry name" value="ATP-grasp fold, A domain"/>
    <property type="match status" value="1"/>
</dbReference>
<feature type="domain" description="Pyruvate phosphate dikinase AMP/ATP-binding" evidence="2">
    <location>
        <begin position="57"/>
        <end position="271"/>
    </location>
</feature>
<keyword evidence="3" id="KW-0808">Transferase</keyword>
<dbReference type="Proteomes" id="UP001212803">
    <property type="component" value="Chromosome"/>
</dbReference>
<evidence type="ECO:0000259" key="2">
    <source>
        <dbReference type="Pfam" id="PF01326"/>
    </source>
</evidence>
<dbReference type="Pfam" id="PF00391">
    <property type="entry name" value="PEP-utilizers"/>
    <property type="match status" value="1"/>
</dbReference>
<dbReference type="SUPFAM" id="SSF52009">
    <property type="entry name" value="Phosphohistidine domain"/>
    <property type="match status" value="1"/>
</dbReference>
<dbReference type="InterPro" id="IPR002192">
    <property type="entry name" value="PPDK_AMP/ATP-bd"/>
</dbReference>
<dbReference type="GO" id="GO:0050242">
    <property type="term" value="F:pyruvate, phosphate dikinase activity"/>
    <property type="evidence" value="ECO:0007669"/>
    <property type="project" value="UniProtKB-EC"/>
</dbReference>
<dbReference type="PANTHER" id="PTHR22931:SF9">
    <property type="entry name" value="PYRUVATE, PHOSPHATE DIKINASE 1, CHLOROPLASTIC"/>
    <property type="match status" value="1"/>
</dbReference>
<dbReference type="Gene3D" id="3.50.30.10">
    <property type="entry name" value="Phosphohistidine domain"/>
    <property type="match status" value="1"/>
</dbReference>
<dbReference type="InterPro" id="IPR036637">
    <property type="entry name" value="Phosphohistidine_dom_sf"/>
</dbReference>
<evidence type="ECO:0000313" key="3">
    <source>
        <dbReference type="EMBL" id="WBL37313.1"/>
    </source>
</evidence>
<feature type="domain" description="PEP-utilising enzyme mobile" evidence="1">
    <location>
        <begin position="409"/>
        <end position="486"/>
    </location>
</feature>
<gene>
    <name evidence="3" type="ORF">O0235_07000</name>
</gene>
<sequence>MDVVFLSDPLPAGTDAKLLLGGKAAGLVTMTQELGLPVPPAFTVTTAVCRRFLAEGWPPGLDDAVRAALARLEAASGRTFGGGERPLLVSVRSGAPVSMPGMMDTLLNVGMTPAVREALARESGDPRFAADTWLRFVRCYAAIVLGVPEDQASHAAMHDGTPDAMLAAADRVQALADRFGGIPADPVAQVLEGIRAVFRSWECDRARVFREREGIDGALGTAATVQAMVFGNLDDRSGTGVAFTRDPSTGARGAFGDYLARAQGEDVVAGTHAVSGLDALREQLPAVYDELLRYLDRLERHERDMCDVEFTVMAGRLYILQTRIGRRSPLAAVRIAVDMAEDPGFPLSREEAVARVGPETLQALAKLGGVDPAAEPVGRGLAVSPGVGAGVLCCDADRAAALAAEGASVVLARPETSPADVHGMVAAAALVTTTGGVVSHAAVVARGWAIPAVCSLQDACVEEGALVVGGLRIAEGEWVTVDGTRGLLFAGDRRTDGAADLPEVRKLRQWAAELAESGAGDGAGAPAGAETRPVSRYAVLRALGLKGLAAPERIAAVLEADPAAVEAELRAAAAEGLVRETPRGFAMLPAGREAVLAALAEERAGIDPAAIGRVFAAFDALDREFKALVSGWQQAPPAEAEAAWARAAAALDDLHARLGPVVAEAAALAPRLAPYPRRFAAALEAVRAGDQSMLASPLKESYHTAWFELHEELIALSGRKREE</sequence>
<evidence type="ECO:0000259" key="1">
    <source>
        <dbReference type="Pfam" id="PF00391"/>
    </source>
</evidence>
<organism evidence="3 4">
    <name type="scientific">Tepidiforma flava</name>
    <dbReference type="NCBI Taxonomy" id="3004094"/>
    <lineage>
        <taxon>Bacteria</taxon>
        <taxon>Bacillati</taxon>
        <taxon>Chloroflexota</taxon>
        <taxon>Tepidiformia</taxon>
        <taxon>Tepidiformales</taxon>
        <taxon>Tepidiformaceae</taxon>
        <taxon>Tepidiforma</taxon>
    </lineage>
</organism>